<evidence type="ECO:0000256" key="3">
    <source>
        <dbReference type="ARBA" id="ARBA00023014"/>
    </source>
</evidence>
<dbReference type="AlphaFoldDB" id="A0A075X0V7"/>
<feature type="domain" description="Radical SAM core" evidence="4">
    <location>
        <begin position="24"/>
        <end position="185"/>
    </location>
</feature>
<dbReference type="SFLD" id="SFLDG01084">
    <property type="entry name" value="Uncharacterised_Radical_SAM_Su"/>
    <property type="match status" value="1"/>
</dbReference>
<keyword evidence="1" id="KW-0479">Metal-binding</keyword>
<dbReference type="EMBL" id="CP008796">
    <property type="protein sequence ID" value="AIH04612.1"/>
    <property type="molecule type" value="Genomic_DNA"/>
</dbReference>
<dbReference type="GO" id="GO:0003824">
    <property type="term" value="F:catalytic activity"/>
    <property type="evidence" value="ECO:0007669"/>
    <property type="project" value="InterPro"/>
</dbReference>
<organism evidence="5 6">
    <name type="scientific">Thermodesulfobacterium commune DSM 2178</name>
    <dbReference type="NCBI Taxonomy" id="289377"/>
    <lineage>
        <taxon>Bacteria</taxon>
        <taxon>Pseudomonadati</taxon>
        <taxon>Thermodesulfobacteriota</taxon>
        <taxon>Thermodesulfobacteria</taxon>
        <taxon>Thermodesulfobacteriales</taxon>
        <taxon>Thermodesulfobacteriaceae</taxon>
        <taxon>Thermodesulfobacterium</taxon>
    </lineage>
</organism>
<dbReference type="SUPFAM" id="SSF102114">
    <property type="entry name" value="Radical SAM enzymes"/>
    <property type="match status" value="1"/>
</dbReference>
<dbReference type="PaxDb" id="289377-HL41_08040"/>
<keyword evidence="6" id="KW-1185">Reference proteome</keyword>
<name>A0A075X0V7_9BACT</name>
<dbReference type="GO" id="GO:0051536">
    <property type="term" value="F:iron-sulfur cluster binding"/>
    <property type="evidence" value="ECO:0007669"/>
    <property type="project" value="UniProtKB-KW"/>
</dbReference>
<evidence type="ECO:0000256" key="1">
    <source>
        <dbReference type="ARBA" id="ARBA00022723"/>
    </source>
</evidence>
<dbReference type="Gene3D" id="3.80.30.30">
    <property type="match status" value="1"/>
</dbReference>
<dbReference type="InterPro" id="IPR007197">
    <property type="entry name" value="rSAM"/>
</dbReference>
<dbReference type="PANTHER" id="PTHR43432">
    <property type="entry name" value="SLR0285 PROTEIN"/>
    <property type="match status" value="1"/>
</dbReference>
<accession>A0A075X0V7</accession>
<protein>
    <submittedName>
        <fullName evidence="5">Radical SAM protein</fullName>
    </submittedName>
</protein>
<dbReference type="OrthoDB" id="9787478at2"/>
<dbReference type="Pfam" id="PF04055">
    <property type="entry name" value="Radical_SAM"/>
    <property type="match status" value="1"/>
</dbReference>
<dbReference type="CDD" id="cd01335">
    <property type="entry name" value="Radical_SAM"/>
    <property type="match status" value="1"/>
</dbReference>
<dbReference type="InterPro" id="IPR040086">
    <property type="entry name" value="MJ0683-like"/>
</dbReference>
<dbReference type="SFLD" id="SFLDS00029">
    <property type="entry name" value="Radical_SAM"/>
    <property type="match status" value="1"/>
</dbReference>
<proteinExistence type="predicted"/>
<dbReference type="PANTHER" id="PTHR43432:SF3">
    <property type="entry name" value="SLR0285 PROTEIN"/>
    <property type="match status" value="1"/>
</dbReference>
<evidence type="ECO:0000256" key="2">
    <source>
        <dbReference type="ARBA" id="ARBA00023004"/>
    </source>
</evidence>
<evidence type="ECO:0000259" key="4">
    <source>
        <dbReference type="Pfam" id="PF04055"/>
    </source>
</evidence>
<dbReference type="eggNOG" id="COG1533">
    <property type="taxonomic scope" value="Bacteria"/>
</dbReference>
<keyword evidence="2" id="KW-0408">Iron</keyword>
<evidence type="ECO:0000313" key="6">
    <source>
        <dbReference type="Proteomes" id="UP000028481"/>
    </source>
</evidence>
<dbReference type="InterPro" id="IPR058240">
    <property type="entry name" value="rSAM_sf"/>
</dbReference>
<dbReference type="KEGG" id="tcm:HL41_08040"/>
<gene>
    <name evidence="5" type="ORF">HL41_08040</name>
</gene>
<dbReference type="GO" id="GO:0046872">
    <property type="term" value="F:metal ion binding"/>
    <property type="evidence" value="ECO:0007669"/>
    <property type="project" value="UniProtKB-KW"/>
</dbReference>
<dbReference type="RefSeq" id="WP_038060552.1">
    <property type="nucleotide sequence ID" value="NZ_CP008796.1"/>
</dbReference>
<reference evidence="5 6" key="1">
    <citation type="journal article" date="2015" name="Genome Announc.">
        <title>Genome Sequence of a Sulfate-Reducing Thermophilic Bacterium, Thermodesulfobacterium commune DSM 2178T (Phylum Thermodesulfobacteria).</title>
        <authorList>
            <person name="Bhatnagar S."/>
            <person name="Badger J.H."/>
            <person name="Madupu R."/>
            <person name="Khouri H.M."/>
            <person name="O'Connor E.M."/>
            <person name="Robb F.T."/>
            <person name="Ward N.L."/>
            <person name="Eisen J.A."/>
        </authorList>
    </citation>
    <scope>NUCLEOTIDE SEQUENCE [LARGE SCALE GENOMIC DNA]</scope>
    <source>
        <strain evidence="5 6">DSM 2178</strain>
    </source>
</reference>
<dbReference type="HOGENOM" id="CLU_015525_2_1_0"/>
<keyword evidence="3" id="KW-0411">Iron-sulfur</keyword>
<sequence>MPYITPFDPWKSPLCTCPPKYSLNPYTGCGHGCLYCYASIFIKDFYSPRPKKEFLKKIEKELPKLPPESLISLSNSSDPYQPLEKIHKSTRMFLDLIKGLPLKVLIITKSNLVLRDIDLLKKLRVAVAITITTKVYQVRLEPGAPSFEERLLALKVLSQEGIPTIVRIDPIIPEVNEEEVLEVLTEVLPFVKHVVVSTYKANPRSLKRLIKAFPEKAKILTDLYLQKGERKKGGIYLPEEIRKSLIEKIYNKVNQIKEVSFATCREGLVEFSFQGRCDGSFLLN</sequence>
<evidence type="ECO:0000313" key="5">
    <source>
        <dbReference type="EMBL" id="AIH04612.1"/>
    </source>
</evidence>
<dbReference type="Proteomes" id="UP000028481">
    <property type="component" value="Chromosome"/>
</dbReference>
<dbReference type="STRING" id="289377.HL41_08040"/>